<name>A0AAQ3MKH9_VIGMU</name>
<evidence type="ECO:0000256" key="2">
    <source>
        <dbReference type="ARBA" id="ARBA00009747"/>
    </source>
</evidence>
<evidence type="ECO:0000256" key="8">
    <source>
        <dbReference type="ARBA" id="ARBA00022842"/>
    </source>
</evidence>
<dbReference type="Pfam" id="PF02696">
    <property type="entry name" value="SelO"/>
    <property type="match status" value="1"/>
</dbReference>
<dbReference type="InterPro" id="IPR003846">
    <property type="entry name" value="SelO"/>
</dbReference>
<dbReference type="Proteomes" id="UP001374535">
    <property type="component" value="Chromosome 10"/>
</dbReference>
<keyword evidence="8" id="KW-0460">Magnesium</keyword>
<keyword evidence="5" id="KW-0479">Metal-binding</keyword>
<sequence>MGPFLRQRITRRSPLRFLSPRVGALPYAQCYGGHQFGMWAGQLGDGRAITLGEILNSKSERWELQLKGAGKTPYSRFADGLAVLRSSVREFLCSEAMHHLGIPTTLAIQRKNLVQLFAGSPNLSYVLGHTKYMPPEVRRTLALSVFWQTILSSTTFLILKT</sequence>
<evidence type="ECO:0000256" key="5">
    <source>
        <dbReference type="ARBA" id="ARBA00022723"/>
    </source>
</evidence>
<dbReference type="EMBL" id="CP144691">
    <property type="protein sequence ID" value="WVY93009.1"/>
    <property type="molecule type" value="Genomic_DNA"/>
</dbReference>
<comment type="cofactor">
    <cofactor evidence="1">
        <name>Mg(2+)</name>
        <dbReference type="ChEBI" id="CHEBI:18420"/>
    </cofactor>
</comment>
<dbReference type="GO" id="GO:0005524">
    <property type="term" value="F:ATP binding"/>
    <property type="evidence" value="ECO:0007669"/>
    <property type="project" value="UniProtKB-KW"/>
</dbReference>
<evidence type="ECO:0000256" key="4">
    <source>
        <dbReference type="ARBA" id="ARBA00022695"/>
    </source>
</evidence>
<accession>A0AAQ3MKH9</accession>
<dbReference type="GO" id="GO:0046872">
    <property type="term" value="F:metal ion binding"/>
    <property type="evidence" value="ECO:0007669"/>
    <property type="project" value="UniProtKB-KW"/>
</dbReference>
<keyword evidence="3" id="KW-0808">Transferase</keyword>
<reference evidence="10 11" key="1">
    <citation type="journal article" date="2023" name="Life. Sci Alliance">
        <title>Evolutionary insights into 3D genome organization and epigenetic landscape of Vigna mungo.</title>
        <authorList>
            <person name="Junaid A."/>
            <person name="Singh B."/>
            <person name="Bhatia S."/>
        </authorList>
    </citation>
    <scope>NUCLEOTIDE SEQUENCE [LARGE SCALE GENOMIC DNA]</scope>
    <source>
        <strain evidence="10">Urdbean</strain>
    </source>
</reference>
<evidence type="ECO:0000256" key="7">
    <source>
        <dbReference type="ARBA" id="ARBA00022840"/>
    </source>
</evidence>
<keyword evidence="11" id="KW-1185">Reference proteome</keyword>
<evidence type="ECO:0000313" key="10">
    <source>
        <dbReference type="EMBL" id="WVY93009.1"/>
    </source>
</evidence>
<dbReference type="PANTHER" id="PTHR32057">
    <property type="entry name" value="PROTEIN ADENYLYLTRANSFERASE SELO, MITOCHONDRIAL"/>
    <property type="match status" value="1"/>
</dbReference>
<dbReference type="AlphaFoldDB" id="A0AAQ3MKH9"/>
<dbReference type="GO" id="GO:0070733">
    <property type="term" value="F:AMPylase activity"/>
    <property type="evidence" value="ECO:0007669"/>
    <property type="project" value="TreeGrafter"/>
</dbReference>
<keyword evidence="4" id="KW-0548">Nucleotidyltransferase</keyword>
<keyword evidence="6" id="KW-0547">Nucleotide-binding</keyword>
<evidence type="ECO:0000256" key="9">
    <source>
        <dbReference type="ARBA" id="ARBA00031547"/>
    </source>
</evidence>
<gene>
    <name evidence="10" type="ORF">V8G54_032097</name>
</gene>
<protein>
    <recommendedName>
        <fullName evidence="9">Selenoprotein O</fullName>
    </recommendedName>
</protein>
<evidence type="ECO:0000313" key="11">
    <source>
        <dbReference type="Proteomes" id="UP001374535"/>
    </source>
</evidence>
<dbReference type="PANTHER" id="PTHR32057:SF14">
    <property type="entry name" value="PROTEIN ADENYLYLTRANSFERASE SELO, MITOCHONDRIAL"/>
    <property type="match status" value="1"/>
</dbReference>
<evidence type="ECO:0000256" key="3">
    <source>
        <dbReference type="ARBA" id="ARBA00022679"/>
    </source>
</evidence>
<dbReference type="GO" id="GO:0009534">
    <property type="term" value="C:chloroplast thylakoid"/>
    <property type="evidence" value="ECO:0007669"/>
    <property type="project" value="TreeGrafter"/>
</dbReference>
<comment type="similarity">
    <text evidence="2">Belongs to the SELO family.</text>
</comment>
<evidence type="ECO:0000256" key="6">
    <source>
        <dbReference type="ARBA" id="ARBA00022741"/>
    </source>
</evidence>
<proteinExistence type="inferred from homology"/>
<keyword evidence="7" id="KW-0067">ATP-binding</keyword>
<organism evidence="10 11">
    <name type="scientific">Vigna mungo</name>
    <name type="common">Black gram</name>
    <name type="synonym">Phaseolus mungo</name>
    <dbReference type="NCBI Taxonomy" id="3915"/>
    <lineage>
        <taxon>Eukaryota</taxon>
        <taxon>Viridiplantae</taxon>
        <taxon>Streptophyta</taxon>
        <taxon>Embryophyta</taxon>
        <taxon>Tracheophyta</taxon>
        <taxon>Spermatophyta</taxon>
        <taxon>Magnoliopsida</taxon>
        <taxon>eudicotyledons</taxon>
        <taxon>Gunneridae</taxon>
        <taxon>Pentapetalae</taxon>
        <taxon>rosids</taxon>
        <taxon>fabids</taxon>
        <taxon>Fabales</taxon>
        <taxon>Fabaceae</taxon>
        <taxon>Papilionoideae</taxon>
        <taxon>50 kb inversion clade</taxon>
        <taxon>NPAAA clade</taxon>
        <taxon>indigoferoid/millettioid clade</taxon>
        <taxon>Phaseoleae</taxon>
        <taxon>Vigna</taxon>
    </lineage>
</organism>
<evidence type="ECO:0000256" key="1">
    <source>
        <dbReference type="ARBA" id="ARBA00001946"/>
    </source>
</evidence>